<evidence type="ECO:0000256" key="7">
    <source>
        <dbReference type="ARBA" id="ARBA00022840"/>
    </source>
</evidence>
<dbReference type="GO" id="GO:0046496">
    <property type="term" value="P:nicotinamide nucleotide metabolic process"/>
    <property type="evidence" value="ECO:0007669"/>
    <property type="project" value="UniProtKB-UniRule"/>
</dbReference>
<dbReference type="InterPro" id="IPR017953">
    <property type="entry name" value="Carbohydrate_kinase_pred_CS"/>
</dbReference>
<keyword evidence="11 18" id="KW-0413">Isomerase</keyword>
<evidence type="ECO:0000259" key="20">
    <source>
        <dbReference type="PROSITE" id="PS51383"/>
    </source>
</evidence>
<keyword evidence="12 17" id="KW-0456">Lyase</keyword>
<evidence type="ECO:0000256" key="4">
    <source>
        <dbReference type="ARBA" id="ARBA00009524"/>
    </source>
</evidence>
<evidence type="ECO:0000256" key="18">
    <source>
        <dbReference type="HAMAP-Rule" id="MF_01966"/>
    </source>
</evidence>
<dbReference type="PANTHER" id="PTHR12592">
    <property type="entry name" value="ATP-DEPENDENT (S)-NAD(P)H-HYDRATE DEHYDRATASE FAMILY MEMBER"/>
    <property type="match status" value="1"/>
</dbReference>
<feature type="binding site" evidence="18">
    <location>
        <begin position="160"/>
        <end position="166"/>
    </location>
    <ligand>
        <name>(6S)-NADPHX</name>
        <dbReference type="ChEBI" id="CHEBI:64076"/>
    </ligand>
</feature>
<comment type="similarity">
    <text evidence="3 19">In the N-terminal section; belongs to the NnrE/AIBP family.</text>
</comment>
<keyword evidence="7 17" id="KW-0067">ATP-binding</keyword>
<feature type="binding site" evidence="17">
    <location>
        <begin position="439"/>
        <end position="443"/>
    </location>
    <ligand>
        <name>AMP</name>
        <dbReference type="ChEBI" id="CHEBI:456215"/>
    </ligand>
</feature>
<comment type="catalytic activity">
    <reaction evidence="2 18 19">
        <text>(6R)-NADPHX = (6S)-NADPHX</text>
        <dbReference type="Rhea" id="RHEA:32227"/>
        <dbReference type="ChEBI" id="CHEBI:64076"/>
        <dbReference type="ChEBI" id="CHEBI:64077"/>
        <dbReference type="EC" id="5.1.99.6"/>
    </reaction>
</comment>
<dbReference type="GO" id="GO:0005524">
    <property type="term" value="F:ATP binding"/>
    <property type="evidence" value="ECO:0007669"/>
    <property type="project" value="UniProtKB-UniRule"/>
</dbReference>
<dbReference type="Gene3D" id="3.40.50.10260">
    <property type="entry name" value="YjeF N-terminal domain"/>
    <property type="match status" value="1"/>
</dbReference>
<keyword evidence="10 17" id="KW-0520">NAD</keyword>
<dbReference type="RefSeq" id="WP_096204310.1">
    <property type="nucleotide sequence ID" value="NZ_FZMP01000059.1"/>
</dbReference>
<dbReference type="EC" id="5.1.99.6" evidence="19"/>
<evidence type="ECO:0000256" key="5">
    <source>
        <dbReference type="ARBA" id="ARBA00022723"/>
    </source>
</evidence>
<dbReference type="HAMAP" id="MF_01966">
    <property type="entry name" value="NADHX_epimerase"/>
    <property type="match status" value="1"/>
</dbReference>
<dbReference type="HAMAP" id="MF_01965">
    <property type="entry name" value="NADHX_dehydratase"/>
    <property type="match status" value="1"/>
</dbReference>
<feature type="binding site" evidence="17">
    <location>
        <position position="467"/>
    </location>
    <ligand>
        <name>AMP</name>
        <dbReference type="ChEBI" id="CHEBI:456215"/>
    </ligand>
</feature>
<dbReference type="PROSITE" id="PS01050">
    <property type="entry name" value="YJEF_C_2"/>
    <property type="match status" value="1"/>
</dbReference>
<evidence type="ECO:0000256" key="14">
    <source>
        <dbReference type="ARBA" id="ARBA00025153"/>
    </source>
</evidence>
<evidence type="ECO:0000256" key="15">
    <source>
        <dbReference type="ARBA" id="ARBA00048238"/>
    </source>
</evidence>
<proteinExistence type="inferred from homology"/>
<dbReference type="InterPro" id="IPR030677">
    <property type="entry name" value="Nnr"/>
</dbReference>
<dbReference type="Proteomes" id="UP000218615">
    <property type="component" value="Unassembled WGS sequence"/>
</dbReference>
<keyword evidence="6 17" id="KW-0547">Nucleotide-binding</keyword>
<evidence type="ECO:0000313" key="23">
    <source>
        <dbReference type="Proteomes" id="UP000218615"/>
    </source>
</evidence>
<feature type="binding site" evidence="17">
    <location>
        <position position="468"/>
    </location>
    <ligand>
        <name>(6S)-NADPHX</name>
        <dbReference type="ChEBI" id="CHEBI:64076"/>
    </ligand>
</feature>
<dbReference type="OrthoDB" id="15148at2157"/>
<feature type="domain" description="YjeF C-terminal" evidence="20">
    <location>
        <begin position="247"/>
        <end position="526"/>
    </location>
</feature>
<dbReference type="CDD" id="cd01171">
    <property type="entry name" value="YXKO-related"/>
    <property type="match status" value="1"/>
</dbReference>
<comment type="subunit">
    <text evidence="17">Homotetramer.</text>
</comment>
<dbReference type="PANTHER" id="PTHR12592:SF0">
    <property type="entry name" value="ATP-DEPENDENT (S)-NAD(P)H-HYDRATE DEHYDRATASE"/>
    <property type="match status" value="1"/>
</dbReference>
<dbReference type="GO" id="GO:0052855">
    <property type="term" value="F:ADP-dependent NAD(P)H-hydrate dehydratase activity"/>
    <property type="evidence" value="ECO:0007669"/>
    <property type="project" value="UniProtKB-UniRule"/>
</dbReference>
<comment type="function">
    <text evidence="18">Catalyzes the epimerization of the S- and R-forms of NAD(P)HX, a damaged form of NAD(P)H that is a result of enzymatic or heat-dependent hydration. This is a prerequisite for the S-specific NAD(P)H-hydrate dehydratase to allow the repair of both epimers of NAD(P)HX.</text>
</comment>
<name>A0A284VLB0_9EURY</name>
<evidence type="ECO:0000256" key="10">
    <source>
        <dbReference type="ARBA" id="ARBA00023027"/>
    </source>
</evidence>
<comment type="function">
    <text evidence="17">Catalyzes the dehydration of the S-form of NAD(P)HX at the expense of ADP, which is converted to AMP. Together with NAD(P)HX epimerase, which catalyzes the epimerization of the S- and R-forms, the enzyme allows the repair of both epimers of NAD(P)HX, a damaged form of NAD(P)H that is a result of enzymatic or heat-dependent hydration.</text>
</comment>
<dbReference type="NCBIfam" id="TIGR00196">
    <property type="entry name" value="yjeF_cterm"/>
    <property type="match status" value="1"/>
</dbReference>
<dbReference type="Pfam" id="PF03853">
    <property type="entry name" value="YjeF_N"/>
    <property type="match status" value="1"/>
</dbReference>
<feature type="binding site" evidence="17">
    <location>
        <position position="350"/>
    </location>
    <ligand>
        <name>(6S)-NADPHX</name>
        <dbReference type="ChEBI" id="CHEBI:64076"/>
    </ligand>
</feature>
<dbReference type="Gene3D" id="3.40.1190.20">
    <property type="match status" value="1"/>
</dbReference>
<comment type="catalytic activity">
    <reaction evidence="1 18 19">
        <text>(6R)-NADHX = (6S)-NADHX</text>
        <dbReference type="Rhea" id="RHEA:32215"/>
        <dbReference type="ChEBI" id="CHEBI:64074"/>
        <dbReference type="ChEBI" id="CHEBI:64075"/>
        <dbReference type="EC" id="5.1.99.6"/>
    </reaction>
</comment>
<comment type="function">
    <text evidence="14 19">Bifunctional enzyme that catalyzes the epimerization of the S- and R-forms of NAD(P)HX and the dehydration of the S-form of NAD(P)HX at the expense of ADP, which is converted to AMP. This allows the repair of both epimers of NAD(P)HX, a damaged form of NAD(P)H that is a result of enzymatic or heat-dependent hydration.</text>
</comment>
<keyword evidence="23" id="KW-1185">Reference proteome</keyword>
<dbReference type="GO" id="GO:0052856">
    <property type="term" value="F:NAD(P)HX epimerase activity"/>
    <property type="evidence" value="ECO:0007669"/>
    <property type="project" value="UniProtKB-UniRule"/>
</dbReference>
<evidence type="ECO:0000313" key="22">
    <source>
        <dbReference type="EMBL" id="SNQ60032.1"/>
    </source>
</evidence>
<dbReference type="InterPro" id="IPR036652">
    <property type="entry name" value="YjeF_N_dom_sf"/>
</dbReference>
<dbReference type="SUPFAM" id="SSF64153">
    <property type="entry name" value="YjeF N-terminal domain-like"/>
    <property type="match status" value="1"/>
</dbReference>
<comment type="catalytic activity">
    <reaction evidence="15 17 19">
        <text>(6S)-NADHX + ADP = AMP + phosphate + NADH + H(+)</text>
        <dbReference type="Rhea" id="RHEA:32223"/>
        <dbReference type="ChEBI" id="CHEBI:15378"/>
        <dbReference type="ChEBI" id="CHEBI:43474"/>
        <dbReference type="ChEBI" id="CHEBI:57945"/>
        <dbReference type="ChEBI" id="CHEBI:64074"/>
        <dbReference type="ChEBI" id="CHEBI:456215"/>
        <dbReference type="ChEBI" id="CHEBI:456216"/>
        <dbReference type="EC" id="4.2.1.136"/>
    </reaction>
</comment>
<evidence type="ECO:0000256" key="12">
    <source>
        <dbReference type="ARBA" id="ARBA00023239"/>
    </source>
</evidence>
<keyword evidence="8 17" id="KW-0521">NADP</keyword>
<keyword evidence="5 18" id="KW-0479">Metal-binding</keyword>
<dbReference type="Pfam" id="PF01256">
    <property type="entry name" value="Carb_kinase"/>
    <property type="match status" value="1"/>
</dbReference>
<feature type="binding site" evidence="17">
    <location>
        <position position="282"/>
    </location>
    <ligand>
        <name>(6S)-NADPHX</name>
        <dbReference type="ChEBI" id="CHEBI:64076"/>
    </ligand>
</feature>
<feature type="binding site" evidence="17">
    <location>
        <position position="402"/>
    </location>
    <ligand>
        <name>(6S)-NADPHX</name>
        <dbReference type="ChEBI" id="CHEBI:64076"/>
    </ligand>
</feature>
<dbReference type="InterPro" id="IPR004443">
    <property type="entry name" value="YjeF_N_dom"/>
</dbReference>
<evidence type="ECO:0000256" key="16">
    <source>
        <dbReference type="ARBA" id="ARBA00049209"/>
    </source>
</evidence>
<protein>
    <recommendedName>
        <fullName evidence="19">Bifunctional NAD(P)H-hydrate repair enzyme</fullName>
    </recommendedName>
    <alternativeName>
        <fullName evidence="19">Nicotinamide nucleotide repair protein</fullName>
    </alternativeName>
    <domain>
        <recommendedName>
            <fullName evidence="19">ADP-dependent (S)-NAD(P)H-hydrate dehydratase</fullName>
            <ecNumber evidence="19">4.2.1.136</ecNumber>
        </recommendedName>
        <alternativeName>
            <fullName evidence="19">ADP-dependent NAD(P)HX dehydratase</fullName>
        </alternativeName>
    </domain>
    <domain>
        <recommendedName>
            <fullName evidence="19">NAD(P)H-hydrate epimerase</fullName>
            <ecNumber evidence="19">5.1.99.6</ecNumber>
        </recommendedName>
    </domain>
</protein>
<comment type="similarity">
    <text evidence="4 19">In the C-terminal section; belongs to the NnrD/CARKD family.</text>
</comment>
<dbReference type="PROSITE" id="PS51383">
    <property type="entry name" value="YJEF_C_3"/>
    <property type="match status" value="1"/>
</dbReference>
<evidence type="ECO:0000256" key="6">
    <source>
        <dbReference type="ARBA" id="ARBA00022741"/>
    </source>
</evidence>
<keyword evidence="13" id="KW-0511">Multifunctional enzyme</keyword>
<evidence type="ECO:0000256" key="17">
    <source>
        <dbReference type="HAMAP-Rule" id="MF_01965"/>
    </source>
</evidence>
<feature type="binding site" evidence="18">
    <location>
        <begin position="81"/>
        <end position="85"/>
    </location>
    <ligand>
        <name>(6S)-NADPHX</name>
        <dbReference type="ChEBI" id="CHEBI:64076"/>
    </ligand>
</feature>
<comment type="catalytic activity">
    <reaction evidence="16 17 19">
        <text>(6S)-NADPHX + ADP = AMP + phosphate + NADPH + H(+)</text>
        <dbReference type="Rhea" id="RHEA:32235"/>
        <dbReference type="ChEBI" id="CHEBI:15378"/>
        <dbReference type="ChEBI" id="CHEBI:43474"/>
        <dbReference type="ChEBI" id="CHEBI:57783"/>
        <dbReference type="ChEBI" id="CHEBI:64076"/>
        <dbReference type="ChEBI" id="CHEBI:456215"/>
        <dbReference type="ChEBI" id="CHEBI:456216"/>
        <dbReference type="EC" id="4.2.1.136"/>
    </reaction>
</comment>
<evidence type="ECO:0000256" key="1">
    <source>
        <dbReference type="ARBA" id="ARBA00000013"/>
    </source>
</evidence>
<dbReference type="PROSITE" id="PS51385">
    <property type="entry name" value="YJEF_N"/>
    <property type="match status" value="1"/>
</dbReference>
<feature type="binding site" evidence="18">
    <location>
        <position position="192"/>
    </location>
    <ligand>
        <name>K(+)</name>
        <dbReference type="ChEBI" id="CHEBI:29103"/>
    </ligand>
</feature>
<dbReference type="GO" id="GO:0046872">
    <property type="term" value="F:metal ion binding"/>
    <property type="evidence" value="ECO:0007669"/>
    <property type="project" value="UniProtKB-UniRule"/>
</dbReference>
<evidence type="ECO:0000256" key="19">
    <source>
        <dbReference type="PIRNR" id="PIRNR017184"/>
    </source>
</evidence>
<dbReference type="EMBL" id="FZMP01000059">
    <property type="protein sequence ID" value="SNQ60032.1"/>
    <property type="molecule type" value="Genomic_DNA"/>
</dbReference>
<evidence type="ECO:0000256" key="3">
    <source>
        <dbReference type="ARBA" id="ARBA00006001"/>
    </source>
</evidence>
<evidence type="ECO:0000256" key="13">
    <source>
        <dbReference type="ARBA" id="ARBA00023268"/>
    </source>
</evidence>
<comment type="caution">
    <text evidence="18">Lacks conserved residue(s) required for the propagation of feature annotation.</text>
</comment>
<dbReference type="InterPro" id="IPR000631">
    <property type="entry name" value="CARKD"/>
</dbReference>
<feature type="binding site" evidence="18">
    <location>
        <position position="189"/>
    </location>
    <ligand>
        <name>(6S)-NADPHX</name>
        <dbReference type="ChEBI" id="CHEBI:64076"/>
    </ligand>
</feature>
<feature type="binding site" evidence="18">
    <location>
        <position position="156"/>
    </location>
    <ligand>
        <name>K(+)</name>
        <dbReference type="ChEBI" id="CHEBI:29103"/>
    </ligand>
</feature>
<dbReference type="SUPFAM" id="SSF53613">
    <property type="entry name" value="Ribokinase-like"/>
    <property type="match status" value="1"/>
</dbReference>
<evidence type="ECO:0000256" key="2">
    <source>
        <dbReference type="ARBA" id="ARBA00000909"/>
    </source>
</evidence>
<dbReference type="GO" id="GO:0110051">
    <property type="term" value="P:metabolite repair"/>
    <property type="evidence" value="ECO:0007669"/>
    <property type="project" value="TreeGrafter"/>
</dbReference>
<reference evidence="23" key="1">
    <citation type="submission" date="2017-06" db="EMBL/GenBank/DDBJ databases">
        <authorList>
            <person name="Cremers G."/>
        </authorList>
    </citation>
    <scope>NUCLEOTIDE SEQUENCE [LARGE SCALE GENOMIC DNA]</scope>
</reference>
<evidence type="ECO:0000256" key="8">
    <source>
        <dbReference type="ARBA" id="ARBA00022857"/>
    </source>
</evidence>
<dbReference type="AlphaFoldDB" id="A0A284VLB0"/>
<organism evidence="22 23">
    <name type="scientific">Candidatus Methanoperedens nitratireducens</name>
    <dbReference type="NCBI Taxonomy" id="1392998"/>
    <lineage>
        <taxon>Archaea</taxon>
        <taxon>Methanobacteriati</taxon>
        <taxon>Methanobacteriota</taxon>
        <taxon>Stenosarchaea group</taxon>
        <taxon>Methanomicrobia</taxon>
        <taxon>Methanosarcinales</taxon>
        <taxon>ANME-2 cluster</taxon>
        <taxon>Candidatus Methanoperedentaceae</taxon>
        <taxon>Candidatus Methanoperedens</taxon>
    </lineage>
</organism>
<keyword evidence="9 18" id="KW-0630">Potassium</keyword>
<feature type="binding site" evidence="18">
    <location>
        <position position="82"/>
    </location>
    <ligand>
        <name>K(+)</name>
        <dbReference type="ChEBI" id="CHEBI:29103"/>
    </ligand>
</feature>
<evidence type="ECO:0000256" key="9">
    <source>
        <dbReference type="ARBA" id="ARBA00022958"/>
    </source>
</evidence>
<comment type="cofactor">
    <cofactor evidence="17">
        <name>Mg(2+)</name>
        <dbReference type="ChEBI" id="CHEBI:18420"/>
    </cofactor>
</comment>
<evidence type="ECO:0000259" key="21">
    <source>
        <dbReference type="PROSITE" id="PS51385"/>
    </source>
</evidence>
<dbReference type="InterPro" id="IPR029056">
    <property type="entry name" value="Ribokinase-like"/>
</dbReference>
<comment type="similarity">
    <text evidence="17">Belongs to the NnrD/CARKD family.</text>
</comment>
<feature type="domain" description="YjeF N-terminal" evidence="21">
    <location>
        <begin position="33"/>
        <end position="244"/>
    </location>
</feature>
<comment type="cofactor">
    <cofactor evidence="18 19">
        <name>K(+)</name>
        <dbReference type="ChEBI" id="CHEBI:29103"/>
    </cofactor>
    <text evidence="18 19">Binds 1 potassium ion per subunit.</text>
</comment>
<comment type="similarity">
    <text evidence="18">Belongs to the NnrE/AIBP family.</text>
</comment>
<dbReference type="PIRSF" id="PIRSF017184">
    <property type="entry name" value="Nnr"/>
    <property type="match status" value="1"/>
</dbReference>
<evidence type="ECO:0000256" key="11">
    <source>
        <dbReference type="ARBA" id="ARBA00023235"/>
    </source>
</evidence>
<accession>A0A284VLB0</accession>
<gene>
    <name evidence="22" type="primary">nnr</name>
    <name evidence="17" type="synonym">nnrD</name>
    <name evidence="18" type="synonym">nnrE</name>
    <name evidence="22" type="ORF">MNV_1510025</name>
</gene>
<dbReference type="EC" id="4.2.1.136" evidence="19"/>
<dbReference type="NCBIfam" id="TIGR00197">
    <property type="entry name" value="yjeF_nterm"/>
    <property type="match status" value="1"/>
</dbReference>
<sequence>MGNRANFKGIKGKDMNWFYLQKYLPEYLTSEDMAAIDENAATLGIPGLMLMENAGAGTARITKENHKVDEKRIVIIAGTGNNGGDGCVAARHLLNLGASVCVILLGQPDDIRTHEAKTNWEVLSNLDVGIKVVKARNPSDLELLRNEIKSSDIIIDAILGTGIKGSIREPIATAIQLMNESGKPVVAIDTPTGLDPSTGDVKGDAIKAELTVTFHRMKKGLIDMEEYTGKVYVCDIGIPIEAELFTGPGDVRRVVKPRSLYSHKGDYGYVLVIGGSDVYSGAPALAAMASLRTGAGLAISGVPESASSAVKSYAPDIIVHPLEGDILSKRNIPYIKGLLEKVDSLIIGPGLGLAPETVDTIGEILHLSKVKKLPTLIDADAIKALKDDLEFLRDGDFLLTPHAGEFETISGVRVPNSWKERVETCVEFAKENRCTLLLKGHETVITDGKRLKINRTGNPAMATGGTGDVLSGIVGAYLAQGTDTFNAASAGAFIHGKVGDLAYEEKGFHIVASDLLDKIPVVLKHFDVEVKK</sequence>